<evidence type="ECO:0000313" key="3">
    <source>
        <dbReference type="Proteomes" id="UP001162131"/>
    </source>
</evidence>
<keyword evidence="3" id="KW-1185">Reference proteome</keyword>
<comment type="caution">
    <text evidence="2">The sequence shown here is derived from an EMBL/GenBank/DDBJ whole genome shotgun (WGS) entry which is preliminary data.</text>
</comment>
<dbReference type="PANTHER" id="PTHR33459">
    <property type="entry name" value="DD-GDCA PROTEIN"/>
    <property type="match status" value="1"/>
</dbReference>
<dbReference type="EMBL" id="CAJZBQ010000017">
    <property type="protein sequence ID" value="CAG9316870.1"/>
    <property type="molecule type" value="Genomic_DNA"/>
</dbReference>
<keyword evidence="1" id="KW-0732">Signal</keyword>
<dbReference type="AlphaFoldDB" id="A0AAU9J833"/>
<gene>
    <name evidence="2" type="ORF">BSTOLATCC_MIC17502</name>
</gene>
<proteinExistence type="predicted"/>
<evidence type="ECO:0000256" key="1">
    <source>
        <dbReference type="SAM" id="SignalP"/>
    </source>
</evidence>
<reference evidence="2" key="1">
    <citation type="submission" date="2021-09" db="EMBL/GenBank/DDBJ databases">
        <authorList>
            <consortium name="AG Swart"/>
            <person name="Singh M."/>
            <person name="Singh A."/>
            <person name="Seah K."/>
            <person name="Emmerich C."/>
        </authorList>
    </citation>
    <scope>NUCLEOTIDE SEQUENCE</scope>
    <source>
        <strain evidence="2">ATCC30299</strain>
    </source>
</reference>
<organism evidence="2 3">
    <name type="scientific">Blepharisma stoltei</name>
    <dbReference type="NCBI Taxonomy" id="1481888"/>
    <lineage>
        <taxon>Eukaryota</taxon>
        <taxon>Sar</taxon>
        <taxon>Alveolata</taxon>
        <taxon>Ciliophora</taxon>
        <taxon>Postciliodesmatophora</taxon>
        <taxon>Heterotrichea</taxon>
        <taxon>Heterotrichida</taxon>
        <taxon>Blepharismidae</taxon>
        <taxon>Blepharisma</taxon>
    </lineage>
</organism>
<dbReference type="Proteomes" id="UP001162131">
    <property type="component" value="Unassembled WGS sequence"/>
</dbReference>
<feature type="chain" id="PRO_5043381328" evidence="1">
    <location>
        <begin position="20"/>
        <end position="354"/>
    </location>
</feature>
<dbReference type="InterPro" id="IPR052326">
    <property type="entry name" value="Diff-Dev_Assoc_Protein"/>
</dbReference>
<feature type="signal peptide" evidence="1">
    <location>
        <begin position="1"/>
        <end position="19"/>
    </location>
</feature>
<dbReference type="PANTHER" id="PTHR33459:SF7">
    <property type="entry name" value="DD-GDCA PROTEIN"/>
    <property type="match status" value="1"/>
</dbReference>
<name>A0AAU9J833_9CILI</name>
<protein>
    <submittedName>
        <fullName evidence="2">Uncharacterized protein</fullName>
    </submittedName>
</protein>
<evidence type="ECO:0000313" key="2">
    <source>
        <dbReference type="EMBL" id="CAG9316870.1"/>
    </source>
</evidence>
<sequence>MKLIMAVTVFFILFSSVSAYHIQFNTPVEATTVSCSAYSCAPFNFNMPTGYCMMKNNSTYYLRSCQSTTATYCNPNNGSCIVPPAAVQALAYPGEACALNSDCVYGNCYAYVCKGLGKGVNCTSHEQCDPGLYCSLNSTCQEQIAANGSGCRSSYDCKNYAGCNMTYSMDNGICFAYASLAIGQIVTDCANGFSQMCKTGFCKVSDWFGNLGVCATAPTSVALPQACTIYTDCQGTDGTNLYLSSCSCGYNPKGTGYCAPFIGDAPGLNLISAWKNAIVKTDNKCNTFRRGSTLCLSRVGALSDITAATWNFNNYSKILENDACIKATVTEEYWNALDSSQHLIAFAIIYSLLI</sequence>
<accession>A0AAU9J833</accession>